<evidence type="ECO:0000256" key="1">
    <source>
        <dbReference type="SAM" id="SignalP"/>
    </source>
</evidence>
<evidence type="ECO:0000313" key="2">
    <source>
        <dbReference type="EMBL" id="VVC27415.1"/>
    </source>
</evidence>
<protein>
    <submittedName>
        <fullName evidence="2">Uncharacterized protein</fullName>
    </submittedName>
</protein>
<name>A0A5E4M5I1_9HEMI</name>
<evidence type="ECO:0000313" key="3">
    <source>
        <dbReference type="Proteomes" id="UP000325440"/>
    </source>
</evidence>
<keyword evidence="1" id="KW-0732">Signal</keyword>
<feature type="chain" id="PRO_5022685115" evidence="1">
    <location>
        <begin position="21"/>
        <end position="432"/>
    </location>
</feature>
<sequence length="432" mass="49044">MATIMLLPSIVISILYFSEACDQHFNIEINLVASTLATLFIAYNVKRYRCILSTVEFQNAIFANALNHNTEFCLIIHKNEDIVYADARFYERFKDHMGNKASLNQILDAGNILEADKKAFYNALKNNSSVQICISLSKKNRLSNFLVLFEPIPNNPQIAINDNKALNLSFAPIARPSGYFVLKAIKINKEQVYEELIEKHNIGTYVANTKGVILSVNKSFLNMFELKKLEKGSSINDFTSQSKYNNTNETLFVTTRGIPFKAYMSTAVFCDKYNHNYIYGFITPIESNIIDYQLHPCFTNSPIAIAQCDINGNFGEKTFVIASVSCIYGLGAPEGYMNITISVEVGKQIKSQDYFKQSSGVATYFHLIAKTELGELYHLEMMLKNFGNRSANRRSYYKTKIVIFANSHYVTSRPTLLQAIELIKEELEEQLK</sequence>
<dbReference type="EMBL" id="CABPRJ010000109">
    <property type="protein sequence ID" value="VVC27415.1"/>
    <property type="molecule type" value="Genomic_DNA"/>
</dbReference>
<keyword evidence="3" id="KW-1185">Reference proteome</keyword>
<proteinExistence type="predicted"/>
<accession>A0A5E4M5I1</accession>
<reference evidence="2 3" key="1">
    <citation type="submission" date="2019-08" db="EMBL/GenBank/DDBJ databases">
        <authorList>
            <person name="Alioto T."/>
            <person name="Alioto T."/>
            <person name="Gomez Garrido J."/>
        </authorList>
    </citation>
    <scope>NUCLEOTIDE SEQUENCE [LARGE SCALE GENOMIC DNA]</scope>
</reference>
<organism evidence="2 3">
    <name type="scientific">Cinara cedri</name>
    <dbReference type="NCBI Taxonomy" id="506608"/>
    <lineage>
        <taxon>Eukaryota</taxon>
        <taxon>Metazoa</taxon>
        <taxon>Ecdysozoa</taxon>
        <taxon>Arthropoda</taxon>
        <taxon>Hexapoda</taxon>
        <taxon>Insecta</taxon>
        <taxon>Pterygota</taxon>
        <taxon>Neoptera</taxon>
        <taxon>Paraneoptera</taxon>
        <taxon>Hemiptera</taxon>
        <taxon>Sternorrhyncha</taxon>
        <taxon>Aphidomorpha</taxon>
        <taxon>Aphidoidea</taxon>
        <taxon>Aphididae</taxon>
        <taxon>Lachninae</taxon>
        <taxon>Cinara</taxon>
    </lineage>
</organism>
<gene>
    <name evidence="2" type="ORF">CINCED_3A017403</name>
</gene>
<dbReference type="AlphaFoldDB" id="A0A5E4M5I1"/>
<dbReference type="Proteomes" id="UP000325440">
    <property type="component" value="Unassembled WGS sequence"/>
</dbReference>
<feature type="signal peptide" evidence="1">
    <location>
        <begin position="1"/>
        <end position="20"/>
    </location>
</feature>